<evidence type="ECO:0000313" key="2">
    <source>
        <dbReference type="Proteomes" id="UP000010796"/>
    </source>
</evidence>
<dbReference type="Proteomes" id="UP000010796">
    <property type="component" value="Chromosome"/>
</dbReference>
<sequence>MVEKIGKFHFRGFFVDNLYFLKFRIKNVKQIHENR</sequence>
<reference evidence="2" key="1">
    <citation type="submission" date="2012-02" db="EMBL/GenBank/DDBJ databases">
        <title>The complete genome of Echinicola vietnamensis DSM 17526.</title>
        <authorList>
            <person name="Lucas S."/>
            <person name="Copeland A."/>
            <person name="Lapidus A."/>
            <person name="Glavina del Rio T."/>
            <person name="Dalin E."/>
            <person name="Tice H."/>
            <person name="Bruce D."/>
            <person name="Goodwin L."/>
            <person name="Pitluck S."/>
            <person name="Peters L."/>
            <person name="Ovchinnikova G."/>
            <person name="Teshima H."/>
            <person name="Kyrpides N."/>
            <person name="Mavromatis K."/>
            <person name="Ivanova N."/>
            <person name="Brettin T."/>
            <person name="Detter J.C."/>
            <person name="Han C."/>
            <person name="Larimer F."/>
            <person name="Land M."/>
            <person name="Hauser L."/>
            <person name="Markowitz V."/>
            <person name="Cheng J.-F."/>
            <person name="Hugenholtz P."/>
            <person name="Woyke T."/>
            <person name="Wu D."/>
            <person name="Brambilla E."/>
            <person name="Klenk H.-P."/>
            <person name="Eisen J.A."/>
        </authorList>
    </citation>
    <scope>NUCLEOTIDE SEQUENCE [LARGE SCALE GENOMIC DNA]</scope>
    <source>
        <strain evidence="2">DSM 17526 / LMG 23754 / KMM 6221</strain>
    </source>
</reference>
<evidence type="ECO:0000313" key="1">
    <source>
        <dbReference type="EMBL" id="AGA80362.1"/>
    </source>
</evidence>
<dbReference type="KEGG" id="evi:Echvi_4163"/>
<dbReference type="STRING" id="926556.Echvi_4163"/>
<protein>
    <submittedName>
        <fullName evidence="1">Uncharacterized protein</fullName>
    </submittedName>
</protein>
<dbReference type="EMBL" id="CP003346">
    <property type="protein sequence ID" value="AGA80362.1"/>
    <property type="molecule type" value="Genomic_DNA"/>
</dbReference>
<name>L0G496_ECHVK</name>
<dbReference type="AlphaFoldDB" id="L0G496"/>
<dbReference type="HOGENOM" id="CLU_3364680_0_0_10"/>
<gene>
    <name evidence="1" type="ordered locus">Echvi_4163</name>
</gene>
<proteinExistence type="predicted"/>
<organism evidence="1 2">
    <name type="scientific">Echinicola vietnamensis (strain DSM 17526 / LMG 23754 / KMM 6221)</name>
    <dbReference type="NCBI Taxonomy" id="926556"/>
    <lineage>
        <taxon>Bacteria</taxon>
        <taxon>Pseudomonadati</taxon>
        <taxon>Bacteroidota</taxon>
        <taxon>Cytophagia</taxon>
        <taxon>Cytophagales</taxon>
        <taxon>Cyclobacteriaceae</taxon>
        <taxon>Echinicola</taxon>
    </lineage>
</organism>
<accession>L0G496</accession>
<keyword evidence="2" id="KW-1185">Reference proteome</keyword>